<feature type="transmembrane region" description="Helical" evidence="8">
    <location>
        <begin position="377"/>
        <end position="400"/>
    </location>
</feature>
<gene>
    <name evidence="9" type="ORF">FHX34_1031006</name>
</gene>
<accession>A0A561WC93</accession>
<evidence type="ECO:0000256" key="3">
    <source>
        <dbReference type="ARBA" id="ARBA00022692"/>
    </source>
</evidence>
<dbReference type="RefSeq" id="WP_244940650.1">
    <property type="nucleotide sequence ID" value="NZ_VIWY01000003.1"/>
</dbReference>
<dbReference type="GO" id="GO:0009252">
    <property type="term" value="P:peptidoglycan biosynthetic process"/>
    <property type="evidence" value="ECO:0007669"/>
    <property type="project" value="UniProtKB-KW"/>
</dbReference>
<keyword evidence="10" id="KW-1185">Reference proteome</keyword>
<dbReference type="InterPro" id="IPR051050">
    <property type="entry name" value="Lipid_II_flippase_MurJ/MviN"/>
</dbReference>
<dbReference type="Pfam" id="PF03023">
    <property type="entry name" value="MurJ"/>
    <property type="match status" value="1"/>
</dbReference>
<keyword evidence="3 8" id="KW-0812">Transmembrane</keyword>
<feature type="transmembrane region" description="Helical" evidence="8">
    <location>
        <begin position="475"/>
        <end position="500"/>
    </location>
</feature>
<keyword evidence="4" id="KW-0133">Cell shape</keyword>
<keyword evidence="5" id="KW-0573">Peptidoglycan synthesis</keyword>
<feature type="transmembrane region" description="Helical" evidence="8">
    <location>
        <begin position="155"/>
        <end position="176"/>
    </location>
</feature>
<evidence type="ECO:0000256" key="5">
    <source>
        <dbReference type="ARBA" id="ARBA00022984"/>
    </source>
</evidence>
<organism evidence="9 10">
    <name type="scientific">Actinoplanes teichomyceticus</name>
    <dbReference type="NCBI Taxonomy" id="1867"/>
    <lineage>
        <taxon>Bacteria</taxon>
        <taxon>Bacillati</taxon>
        <taxon>Actinomycetota</taxon>
        <taxon>Actinomycetes</taxon>
        <taxon>Micromonosporales</taxon>
        <taxon>Micromonosporaceae</taxon>
        <taxon>Actinoplanes</taxon>
    </lineage>
</organism>
<feature type="transmembrane region" description="Helical" evidence="8">
    <location>
        <begin position="275"/>
        <end position="295"/>
    </location>
</feature>
<feature type="transmembrane region" description="Helical" evidence="8">
    <location>
        <begin position="307"/>
        <end position="333"/>
    </location>
</feature>
<evidence type="ECO:0000256" key="1">
    <source>
        <dbReference type="ARBA" id="ARBA00004651"/>
    </source>
</evidence>
<feature type="transmembrane region" description="Helical" evidence="8">
    <location>
        <begin position="51"/>
        <end position="75"/>
    </location>
</feature>
<keyword evidence="7 8" id="KW-0472">Membrane</keyword>
<reference evidence="9 10" key="1">
    <citation type="submission" date="2019-06" db="EMBL/GenBank/DDBJ databases">
        <title>Sequencing the genomes of 1000 actinobacteria strains.</title>
        <authorList>
            <person name="Klenk H.-P."/>
        </authorList>
    </citation>
    <scope>NUCLEOTIDE SEQUENCE [LARGE SCALE GENOMIC DNA]</scope>
    <source>
        <strain evidence="9 10">DSM 43866</strain>
    </source>
</reference>
<feature type="transmembrane region" description="Helical" evidence="8">
    <location>
        <begin position="128"/>
        <end position="148"/>
    </location>
</feature>
<keyword evidence="2" id="KW-1003">Cell membrane</keyword>
<dbReference type="GO" id="GO:0005886">
    <property type="term" value="C:plasma membrane"/>
    <property type="evidence" value="ECO:0007669"/>
    <property type="project" value="UniProtKB-SubCell"/>
</dbReference>
<evidence type="ECO:0000313" key="10">
    <source>
        <dbReference type="Proteomes" id="UP000320239"/>
    </source>
</evidence>
<comment type="caution">
    <text evidence="9">The sequence shown here is derived from an EMBL/GenBank/DDBJ whole genome shotgun (WGS) entry which is preliminary data.</text>
</comment>
<feature type="transmembrane region" description="Helical" evidence="8">
    <location>
        <begin position="406"/>
        <end position="425"/>
    </location>
</feature>
<dbReference type="PRINTS" id="PR01806">
    <property type="entry name" value="VIRFACTRMVIN"/>
</dbReference>
<dbReference type="GO" id="GO:0008360">
    <property type="term" value="P:regulation of cell shape"/>
    <property type="evidence" value="ECO:0007669"/>
    <property type="project" value="UniProtKB-KW"/>
</dbReference>
<feature type="transmembrane region" description="Helical" evidence="8">
    <location>
        <begin position="240"/>
        <end position="263"/>
    </location>
</feature>
<evidence type="ECO:0000256" key="6">
    <source>
        <dbReference type="ARBA" id="ARBA00022989"/>
    </source>
</evidence>
<dbReference type="GO" id="GO:0015648">
    <property type="term" value="F:lipid-linked peptidoglycan transporter activity"/>
    <property type="evidence" value="ECO:0007669"/>
    <property type="project" value="TreeGrafter"/>
</dbReference>
<dbReference type="AlphaFoldDB" id="A0A561WC93"/>
<evidence type="ECO:0000256" key="4">
    <source>
        <dbReference type="ARBA" id="ARBA00022960"/>
    </source>
</evidence>
<dbReference type="GO" id="GO:0034204">
    <property type="term" value="P:lipid translocation"/>
    <property type="evidence" value="ECO:0007669"/>
    <property type="project" value="TreeGrafter"/>
</dbReference>
<protein>
    <submittedName>
        <fullName evidence="9">Putative peptidoglycan lipid II flippase</fullName>
    </submittedName>
</protein>
<feature type="transmembrane region" description="Helical" evidence="8">
    <location>
        <begin position="345"/>
        <end position="365"/>
    </location>
</feature>
<sequence>MAGAAVLITALTVLARLAGFGRTLVFFYTVGEGGHGGLPDLYFAANTVPNIVFELVAGGALASLVVPLLAGAVAAGDTERVGRISSALLTWVLALTVPLAVVVALAAGPITGLLHGVPPEHQEVAARMLRIFAPQLPLYGVGIVLTGVLQAHHRFAWPVIAPLLSSVTVMTAYLTYAGVDGARTDFAGLSAAGELILSAGTSAGVVVLTLCLLIPLRALRLRLRPRLRFPGGEGRQAVRLGWAGAVTVGAQQVVVALIVTLGAQQLARYNGAQTVFLLPWAVLAVPLATAVYPRLADAVVRRDEDAYAGALSGAARSIVLLAGLGMAALAGLAAPAADLMNAGGAAPGIVGFAPGLLGYGLFALLSRALYARGATVAAAVASGSGWLCAGIAVVVVTATASGAVELAGLGAANALGMSVTGALLVRAVRRQAGRDALAGLSRAVAAAVLAGAAAGLAGWGAVAALAAVLPGTPRVLGALLEGMLGGVTVTVVFVAVAFVLDRRDLSPLAATLARRLRR</sequence>
<dbReference type="Proteomes" id="UP000320239">
    <property type="component" value="Unassembled WGS sequence"/>
</dbReference>
<name>A0A561WC93_ACTTI</name>
<proteinExistence type="predicted"/>
<evidence type="ECO:0000256" key="7">
    <source>
        <dbReference type="ARBA" id="ARBA00023136"/>
    </source>
</evidence>
<feature type="transmembrane region" description="Helical" evidence="8">
    <location>
        <begin position="87"/>
        <end position="108"/>
    </location>
</feature>
<dbReference type="InterPro" id="IPR004268">
    <property type="entry name" value="MurJ"/>
</dbReference>
<feature type="transmembrane region" description="Helical" evidence="8">
    <location>
        <begin position="446"/>
        <end position="469"/>
    </location>
</feature>
<dbReference type="EMBL" id="VIWY01000003">
    <property type="protein sequence ID" value="TWG21467.1"/>
    <property type="molecule type" value="Genomic_DNA"/>
</dbReference>
<dbReference type="PANTHER" id="PTHR47019:SF1">
    <property type="entry name" value="LIPID II FLIPPASE MURJ"/>
    <property type="match status" value="1"/>
</dbReference>
<dbReference type="PANTHER" id="PTHR47019">
    <property type="entry name" value="LIPID II FLIPPASE MURJ"/>
    <property type="match status" value="1"/>
</dbReference>
<evidence type="ECO:0000313" key="9">
    <source>
        <dbReference type="EMBL" id="TWG21467.1"/>
    </source>
</evidence>
<comment type="subcellular location">
    <subcellularLocation>
        <location evidence="1">Cell membrane</location>
        <topology evidence="1">Multi-pass membrane protein</topology>
    </subcellularLocation>
</comment>
<evidence type="ECO:0000256" key="2">
    <source>
        <dbReference type="ARBA" id="ARBA00022475"/>
    </source>
</evidence>
<evidence type="ECO:0000256" key="8">
    <source>
        <dbReference type="SAM" id="Phobius"/>
    </source>
</evidence>
<keyword evidence="6 8" id="KW-1133">Transmembrane helix</keyword>
<feature type="transmembrane region" description="Helical" evidence="8">
    <location>
        <begin position="196"/>
        <end position="219"/>
    </location>
</feature>